<proteinExistence type="predicted"/>
<comment type="caution">
    <text evidence="1">The sequence shown here is derived from an EMBL/GenBank/DDBJ whole genome shotgun (WGS) entry which is preliminary data.</text>
</comment>
<organism evidence="1 2">
    <name type="scientific">Trichonephila clavata</name>
    <name type="common">Joro spider</name>
    <name type="synonym">Nephila clavata</name>
    <dbReference type="NCBI Taxonomy" id="2740835"/>
    <lineage>
        <taxon>Eukaryota</taxon>
        <taxon>Metazoa</taxon>
        <taxon>Ecdysozoa</taxon>
        <taxon>Arthropoda</taxon>
        <taxon>Chelicerata</taxon>
        <taxon>Arachnida</taxon>
        <taxon>Araneae</taxon>
        <taxon>Araneomorphae</taxon>
        <taxon>Entelegynae</taxon>
        <taxon>Araneoidea</taxon>
        <taxon>Nephilidae</taxon>
        <taxon>Trichonephila</taxon>
    </lineage>
</organism>
<reference evidence="1" key="1">
    <citation type="submission" date="2020-07" db="EMBL/GenBank/DDBJ databases">
        <title>Multicomponent nature underlies the extraordinary mechanical properties of spider dragline silk.</title>
        <authorList>
            <person name="Kono N."/>
            <person name="Nakamura H."/>
            <person name="Mori M."/>
            <person name="Yoshida Y."/>
            <person name="Ohtoshi R."/>
            <person name="Malay A.D."/>
            <person name="Moran D.A.P."/>
            <person name="Tomita M."/>
            <person name="Numata K."/>
            <person name="Arakawa K."/>
        </authorList>
    </citation>
    <scope>NUCLEOTIDE SEQUENCE</scope>
</reference>
<dbReference type="Proteomes" id="UP000887116">
    <property type="component" value="Unassembled WGS sequence"/>
</dbReference>
<keyword evidence="2" id="KW-1185">Reference proteome</keyword>
<gene>
    <name evidence="1" type="ORF">TNCT_684021</name>
</gene>
<name>A0A8X6FHT6_TRICU</name>
<evidence type="ECO:0000313" key="2">
    <source>
        <dbReference type="Proteomes" id="UP000887116"/>
    </source>
</evidence>
<dbReference type="EMBL" id="BMAO01002414">
    <property type="protein sequence ID" value="GFQ80542.1"/>
    <property type="molecule type" value="Genomic_DNA"/>
</dbReference>
<evidence type="ECO:0000313" key="1">
    <source>
        <dbReference type="EMBL" id="GFQ80542.1"/>
    </source>
</evidence>
<accession>A0A8X6FHT6</accession>
<dbReference type="AlphaFoldDB" id="A0A8X6FHT6"/>
<protein>
    <submittedName>
        <fullName evidence="1">Uncharacterized protein</fullName>
    </submittedName>
</protein>
<sequence>MCRGRMSCRSTTSPTRMLMENCPCSELDGRIVVEDILRPFFQNSHQRTVTDSSSGSEGGPGPYLRQTLFDYWLIRRLPGLLPSRVGR</sequence>